<dbReference type="Proteomes" id="UP001172102">
    <property type="component" value="Unassembled WGS sequence"/>
</dbReference>
<name>A0AA40AFH7_9PEZI</name>
<gene>
    <name evidence="1" type="ORF">B0H67DRAFT_227047</name>
</gene>
<protein>
    <submittedName>
        <fullName evidence="1">Uncharacterized protein</fullName>
    </submittedName>
</protein>
<evidence type="ECO:0000313" key="1">
    <source>
        <dbReference type="EMBL" id="KAK0714884.1"/>
    </source>
</evidence>
<organism evidence="1 2">
    <name type="scientific">Lasiosphaeris hirsuta</name>
    <dbReference type="NCBI Taxonomy" id="260670"/>
    <lineage>
        <taxon>Eukaryota</taxon>
        <taxon>Fungi</taxon>
        <taxon>Dikarya</taxon>
        <taxon>Ascomycota</taxon>
        <taxon>Pezizomycotina</taxon>
        <taxon>Sordariomycetes</taxon>
        <taxon>Sordariomycetidae</taxon>
        <taxon>Sordariales</taxon>
        <taxon>Lasiosphaeriaceae</taxon>
        <taxon>Lasiosphaeris</taxon>
    </lineage>
</organism>
<proteinExistence type="predicted"/>
<accession>A0AA40AFH7</accession>
<comment type="caution">
    <text evidence="1">The sequence shown here is derived from an EMBL/GenBank/DDBJ whole genome shotgun (WGS) entry which is preliminary data.</text>
</comment>
<sequence>MSCLIQASRFRWHTHCKDTGRIRSGQPIKSGIISPLRQWWVFSELSTLTGWLVACKLSALLYCSCLRLQCHATRPTASCYIPSCGRTGNIALCYSSSCPVLPSIPGQYQADEVYYLFNIIGNSLHITLCSWAVATWRLFQHLLTIGAQVRHRAHSVVQRESQQPTPPWSSLFLKQPHASLRGASFARTLMLSCIKNSTALMY</sequence>
<dbReference type="AlphaFoldDB" id="A0AA40AFH7"/>
<dbReference type="EMBL" id="JAUKUA010000004">
    <property type="protein sequence ID" value="KAK0714884.1"/>
    <property type="molecule type" value="Genomic_DNA"/>
</dbReference>
<evidence type="ECO:0000313" key="2">
    <source>
        <dbReference type="Proteomes" id="UP001172102"/>
    </source>
</evidence>
<reference evidence="1" key="1">
    <citation type="submission" date="2023-06" db="EMBL/GenBank/DDBJ databases">
        <title>Genome-scale phylogeny and comparative genomics of the fungal order Sordariales.</title>
        <authorList>
            <consortium name="Lawrence Berkeley National Laboratory"/>
            <person name="Hensen N."/>
            <person name="Bonometti L."/>
            <person name="Westerberg I."/>
            <person name="Brannstrom I.O."/>
            <person name="Guillou S."/>
            <person name="Cros-Aarteil S."/>
            <person name="Calhoun S."/>
            <person name="Haridas S."/>
            <person name="Kuo A."/>
            <person name="Mondo S."/>
            <person name="Pangilinan J."/>
            <person name="Riley R."/>
            <person name="Labutti K."/>
            <person name="Andreopoulos B."/>
            <person name="Lipzen A."/>
            <person name="Chen C."/>
            <person name="Yanf M."/>
            <person name="Daum C."/>
            <person name="Ng V."/>
            <person name="Clum A."/>
            <person name="Steindorff A."/>
            <person name="Ohm R."/>
            <person name="Martin F."/>
            <person name="Silar P."/>
            <person name="Natvig D."/>
            <person name="Lalanne C."/>
            <person name="Gautier V."/>
            <person name="Ament-Velasquez S.L."/>
            <person name="Kruys A."/>
            <person name="Hutchinson M.I."/>
            <person name="Powell A.J."/>
            <person name="Barry K."/>
            <person name="Miller A.N."/>
            <person name="Grigoriev I.V."/>
            <person name="Debuchy R."/>
            <person name="Gladieux P."/>
            <person name="Thoren M.H."/>
            <person name="Johannesson H."/>
        </authorList>
    </citation>
    <scope>NUCLEOTIDE SEQUENCE</scope>
    <source>
        <strain evidence="1">SMH4607-1</strain>
    </source>
</reference>
<keyword evidence="2" id="KW-1185">Reference proteome</keyword>